<evidence type="ECO:0000256" key="2">
    <source>
        <dbReference type="ARBA" id="ARBA00008332"/>
    </source>
</evidence>
<protein>
    <submittedName>
        <fullName evidence="6">Uncharacterized protein</fullName>
    </submittedName>
</protein>
<proteinExistence type="inferred from homology"/>
<evidence type="ECO:0000313" key="6">
    <source>
        <dbReference type="EMBL" id="KAK9863575.1"/>
    </source>
</evidence>
<dbReference type="AlphaFoldDB" id="A0AAW1T244"/>
<dbReference type="InterPro" id="IPR019376">
    <property type="entry name" value="Myeloid_leukemia_factor"/>
</dbReference>
<name>A0AAW1T244_9CHLO</name>
<feature type="compositionally biased region" description="Low complexity" evidence="5">
    <location>
        <begin position="16"/>
        <end position="28"/>
    </location>
</feature>
<evidence type="ECO:0000256" key="3">
    <source>
        <dbReference type="ARBA" id="ARBA00022490"/>
    </source>
</evidence>
<dbReference type="PANTHER" id="PTHR13105">
    <property type="entry name" value="MYELOID LEUKEMIA FACTOR"/>
    <property type="match status" value="1"/>
</dbReference>
<feature type="compositionally biased region" description="Polar residues" evidence="5">
    <location>
        <begin position="115"/>
        <end position="137"/>
    </location>
</feature>
<keyword evidence="3" id="KW-0963">Cytoplasm</keyword>
<accession>A0AAW1T244</accession>
<feature type="compositionally biased region" description="Basic and acidic residues" evidence="5">
    <location>
        <begin position="97"/>
        <end position="114"/>
    </location>
</feature>
<comment type="caution">
    <text evidence="6">The sequence shown here is derived from an EMBL/GenBank/DDBJ whole genome shotgun (WGS) entry which is preliminary data.</text>
</comment>
<evidence type="ECO:0000256" key="1">
    <source>
        <dbReference type="ARBA" id="ARBA00004496"/>
    </source>
</evidence>
<feature type="region of interest" description="Disordered" evidence="5">
    <location>
        <begin position="1"/>
        <end position="171"/>
    </location>
</feature>
<keyword evidence="7" id="KW-1185">Reference proteome</keyword>
<comment type="similarity">
    <text evidence="2">Belongs to the MLF family.</text>
</comment>
<evidence type="ECO:0000256" key="4">
    <source>
        <dbReference type="ARBA" id="ARBA00022553"/>
    </source>
</evidence>
<comment type="subcellular location">
    <subcellularLocation>
        <location evidence="1">Cytoplasm</location>
    </subcellularLocation>
</comment>
<evidence type="ECO:0000313" key="7">
    <source>
        <dbReference type="Proteomes" id="UP001485043"/>
    </source>
</evidence>
<gene>
    <name evidence="6" type="ORF">WJX84_005176</name>
</gene>
<dbReference type="Pfam" id="PF10248">
    <property type="entry name" value="Mlf1IP"/>
    <property type="match status" value="1"/>
</dbReference>
<dbReference type="Proteomes" id="UP001485043">
    <property type="component" value="Unassembled WGS sequence"/>
</dbReference>
<evidence type="ECO:0000256" key="5">
    <source>
        <dbReference type="SAM" id="MobiDB-lite"/>
    </source>
</evidence>
<keyword evidence="4" id="KW-0597">Phosphoprotein</keyword>
<reference evidence="6 7" key="1">
    <citation type="journal article" date="2024" name="Nat. Commun.">
        <title>Phylogenomics reveals the evolutionary origins of lichenization in chlorophyte algae.</title>
        <authorList>
            <person name="Puginier C."/>
            <person name="Libourel C."/>
            <person name="Otte J."/>
            <person name="Skaloud P."/>
            <person name="Haon M."/>
            <person name="Grisel S."/>
            <person name="Petersen M."/>
            <person name="Berrin J.G."/>
            <person name="Delaux P.M."/>
            <person name="Dal Grande F."/>
            <person name="Keller J."/>
        </authorList>
    </citation>
    <scope>NUCLEOTIDE SEQUENCE [LARGE SCALE GENOMIC DNA]</scope>
    <source>
        <strain evidence="6 7">SAG 2523</strain>
    </source>
</reference>
<dbReference type="EMBL" id="JALJOV010000454">
    <property type="protein sequence ID" value="KAK9863575.1"/>
    <property type="molecule type" value="Genomic_DNA"/>
</dbReference>
<sequence length="171" mass="18740">MDDMFQTSFQNDPFSRAARQPAPLAQPRNSVTVEEVGDGEEFTTRSSRPLVEEPDEGTHSSFVSYGGPGGMSFQRTQSARTGPGGVAEYSESYMDGQRGEGTSHHSRFIGDRGRTAQQSWSSNGRNGNQDILHNLDSQAADGFEQEWAGRSSGRLGSQPYGHRQALRGRMH</sequence>
<feature type="compositionally biased region" description="Polar residues" evidence="5">
    <location>
        <begin position="1"/>
        <end position="13"/>
    </location>
</feature>
<dbReference type="GO" id="GO:0005737">
    <property type="term" value="C:cytoplasm"/>
    <property type="evidence" value="ECO:0007669"/>
    <property type="project" value="UniProtKB-SubCell"/>
</dbReference>
<organism evidence="6 7">
    <name type="scientific">Apatococcus fuscideae</name>
    <dbReference type="NCBI Taxonomy" id="2026836"/>
    <lineage>
        <taxon>Eukaryota</taxon>
        <taxon>Viridiplantae</taxon>
        <taxon>Chlorophyta</taxon>
        <taxon>core chlorophytes</taxon>
        <taxon>Trebouxiophyceae</taxon>
        <taxon>Chlorellales</taxon>
        <taxon>Chlorellaceae</taxon>
        <taxon>Apatococcus</taxon>
    </lineage>
</organism>